<dbReference type="SUPFAM" id="SSF81901">
    <property type="entry name" value="HCP-like"/>
    <property type="match status" value="1"/>
</dbReference>
<evidence type="ECO:0000313" key="1">
    <source>
        <dbReference type="EMBL" id="EAR10476.1"/>
    </source>
</evidence>
<name>A4BBZ1_9GAMM</name>
<comment type="caution">
    <text evidence="1">The sequence shown here is derived from an EMBL/GenBank/DDBJ whole genome shotgun (WGS) entry which is preliminary data.</text>
</comment>
<dbReference type="InterPro" id="IPR011990">
    <property type="entry name" value="TPR-like_helical_dom_sf"/>
</dbReference>
<dbReference type="STRING" id="314283.MED297_01605"/>
<dbReference type="EMBL" id="AAOE01000004">
    <property type="protein sequence ID" value="EAR10476.1"/>
    <property type="molecule type" value="Genomic_DNA"/>
</dbReference>
<evidence type="ECO:0000313" key="2">
    <source>
        <dbReference type="Proteomes" id="UP000005953"/>
    </source>
</evidence>
<gene>
    <name evidence="1" type="ORF">MED297_01605</name>
</gene>
<protein>
    <recommendedName>
        <fullName evidence="3">Sel1 repeat family protein</fullName>
    </recommendedName>
</protein>
<dbReference type="AlphaFoldDB" id="A4BBZ1"/>
<sequence>MIEKTEAEPDIGGLLRKINRILKIHREECVMPFGLLQWVFHRRFLTRFGRVHEWLMKGFANHADRGHAEAQELYGFLLLHRGQDDSSRSAGARYLMMCVSPERPKVCWQLYQVFSKGDVLGFKADPERAQQYYEMARVAGHPLAQAELPIPG</sequence>
<dbReference type="Gene3D" id="1.25.40.10">
    <property type="entry name" value="Tetratricopeptide repeat domain"/>
    <property type="match status" value="1"/>
</dbReference>
<dbReference type="HOGENOM" id="CLU_1720874_0_0_6"/>
<dbReference type="Proteomes" id="UP000005953">
    <property type="component" value="Unassembled WGS sequence"/>
</dbReference>
<reference evidence="1 2" key="1">
    <citation type="submission" date="2006-02" db="EMBL/GenBank/DDBJ databases">
        <authorList>
            <person name="Pinhassi J."/>
            <person name="Pedros-Alio C."/>
            <person name="Ferriera S."/>
            <person name="Johnson J."/>
            <person name="Kravitz S."/>
            <person name="Halpern A."/>
            <person name="Remington K."/>
            <person name="Beeson K."/>
            <person name="Tran B."/>
            <person name="Rogers Y.-H."/>
            <person name="Friedman R."/>
            <person name="Venter J.C."/>
        </authorList>
    </citation>
    <scope>NUCLEOTIDE SEQUENCE [LARGE SCALE GENOMIC DNA]</scope>
    <source>
        <strain evidence="1 2">MED297</strain>
    </source>
</reference>
<evidence type="ECO:0008006" key="3">
    <source>
        <dbReference type="Google" id="ProtNLM"/>
    </source>
</evidence>
<accession>A4BBZ1</accession>
<organism evidence="1 2">
    <name type="scientific">Reinekea blandensis MED297</name>
    <dbReference type="NCBI Taxonomy" id="314283"/>
    <lineage>
        <taxon>Bacteria</taxon>
        <taxon>Pseudomonadati</taxon>
        <taxon>Pseudomonadota</taxon>
        <taxon>Gammaproteobacteria</taxon>
        <taxon>Oceanospirillales</taxon>
        <taxon>Saccharospirillaceae</taxon>
        <taxon>Reinekea</taxon>
    </lineage>
</organism>
<keyword evidence="2" id="KW-1185">Reference proteome</keyword>
<proteinExistence type="predicted"/>